<dbReference type="Gene3D" id="3.30.110.10">
    <property type="entry name" value="Translation initiation factor 3 (IF-3), C-terminal domain"/>
    <property type="match status" value="1"/>
</dbReference>
<keyword evidence="3 4" id="KW-0648">Protein biosynthesis</keyword>
<feature type="domain" description="Translation initiation factor 3 C-terminal" evidence="6">
    <location>
        <begin position="80"/>
        <end position="164"/>
    </location>
</feature>
<dbReference type="GO" id="GO:0016020">
    <property type="term" value="C:membrane"/>
    <property type="evidence" value="ECO:0007669"/>
    <property type="project" value="TreeGrafter"/>
</dbReference>
<dbReference type="SUPFAM" id="SSF54364">
    <property type="entry name" value="Translation initiation factor IF3, N-terminal domain"/>
    <property type="match status" value="1"/>
</dbReference>
<dbReference type="NCBIfam" id="TIGR00168">
    <property type="entry name" value="infC"/>
    <property type="match status" value="1"/>
</dbReference>
<sequence length="167" mass="19207">MISNQNIRANEVRVIDDQGEQIGVMPRNEAIDLALDRGLDLILVSPNAKPPVARILDEGKYRYDLQKKEKEQRKNQKTQETKEIRMSPTIDDHDLNTKLRHARSFIEDGNKVKVAIRFRGRAITHKGLGREVLDEFASQITDIADVTTRPLMEGRNMMMMLEPKNEN</sequence>
<protein>
    <recommendedName>
        <fullName evidence="4 5">Translation initiation factor IF-3</fullName>
    </recommendedName>
</protein>
<keyword evidence="2 4" id="KW-0396">Initiation factor</keyword>
<reference evidence="8" key="1">
    <citation type="submission" date="2023-07" db="EMBL/GenBank/DDBJ databases">
        <title>Between Cages and Wild: Unraveling the Impact of Captivity on Animal Microbiomes and Antimicrobial Resistance.</title>
        <authorList>
            <person name="Schmartz G.P."/>
            <person name="Rehner J."/>
            <person name="Schuff M.J."/>
            <person name="Becker S.L."/>
            <person name="Kravczyk M."/>
            <person name="Gurevich A."/>
            <person name="Francke R."/>
            <person name="Mueller R."/>
            <person name="Keller V."/>
            <person name="Keller A."/>
        </authorList>
    </citation>
    <scope>NUCLEOTIDE SEQUENCE</scope>
    <source>
        <strain evidence="8">S39M_St_73</strain>
    </source>
</reference>
<comment type="function">
    <text evidence="4">IF-3 binds to the 30S ribosomal subunit and shifts the equilibrium between 70S ribosomes and their 50S and 30S subunits in favor of the free subunits, thus enhancing the availability of 30S subunits on which protein synthesis initiation begins.</text>
</comment>
<evidence type="ECO:0000259" key="6">
    <source>
        <dbReference type="Pfam" id="PF00707"/>
    </source>
</evidence>
<keyword evidence="9" id="KW-1185">Reference proteome</keyword>
<accession>A0AA43UC56</accession>
<dbReference type="Pfam" id="PF00707">
    <property type="entry name" value="IF3_C"/>
    <property type="match status" value="1"/>
</dbReference>
<evidence type="ECO:0000256" key="4">
    <source>
        <dbReference type="HAMAP-Rule" id="MF_00080"/>
    </source>
</evidence>
<evidence type="ECO:0000256" key="1">
    <source>
        <dbReference type="ARBA" id="ARBA00005439"/>
    </source>
</evidence>
<evidence type="ECO:0000256" key="2">
    <source>
        <dbReference type="ARBA" id="ARBA00022540"/>
    </source>
</evidence>
<comment type="similarity">
    <text evidence="1 4">Belongs to the IF-3 family.</text>
</comment>
<dbReference type="GO" id="GO:0005829">
    <property type="term" value="C:cytosol"/>
    <property type="evidence" value="ECO:0007669"/>
    <property type="project" value="TreeGrafter"/>
</dbReference>
<dbReference type="InterPro" id="IPR019815">
    <property type="entry name" value="Translation_initiation_fac_3_C"/>
</dbReference>
<dbReference type="GO" id="GO:0043022">
    <property type="term" value="F:ribosome binding"/>
    <property type="evidence" value="ECO:0007669"/>
    <property type="project" value="TreeGrafter"/>
</dbReference>
<dbReference type="HAMAP" id="MF_00080">
    <property type="entry name" value="IF_3"/>
    <property type="match status" value="1"/>
</dbReference>
<dbReference type="Gene3D" id="3.10.20.80">
    <property type="entry name" value="Translation initiation factor 3 (IF-3), N-terminal domain"/>
    <property type="match status" value="1"/>
</dbReference>
<dbReference type="SUPFAM" id="SSF55200">
    <property type="entry name" value="Translation initiation factor IF3, C-terminal domain"/>
    <property type="match status" value="1"/>
</dbReference>
<gene>
    <name evidence="4 8" type="primary">infC</name>
    <name evidence="8" type="ORF">Q4F26_02915</name>
</gene>
<evidence type="ECO:0000313" key="9">
    <source>
        <dbReference type="Proteomes" id="UP001171751"/>
    </source>
</evidence>
<comment type="subcellular location">
    <subcellularLocation>
        <location evidence="4">Cytoplasm</location>
    </subcellularLocation>
</comment>
<dbReference type="AlphaFoldDB" id="A0AA43UC56"/>
<dbReference type="GO" id="GO:0032790">
    <property type="term" value="P:ribosome disassembly"/>
    <property type="evidence" value="ECO:0007669"/>
    <property type="project" value="TreeGrafter"/>
</dbReference>
<proteinExistence type="inferred from homology"/>
<dbReference type="InterPro" id="IPR036788">
    <property type="entry name" value="T_IF-3_C_sf"/>
</dbReference>
<dbReference type="FunFam" id="3.30.110.10:FF:000001">
    <property type="entry name" value="Translation initiation factor IF-3"/>
    <property type="match status" value="1"/>
</dbReference>
<dbReference type="InterPro" id="IPR001288">
    <property type="entry name" value="Translation_initiation_fac_3"/>
</dbReference>
<dbReference type="PANTHER" id="PTHR10938">
    <property type="entry name" value="TRANSLATION INITIATION FACTOR IF-3"/>
    <property type="match status" value="1"/>
</dbReference>
<dbReference type="Proteomes" id="UP001171751">
    <property type="component" value="Unassembled WGS sequence"/>
</dbReference>
<dbReference type="Pfam" id="PF05198">
    <property type="entry name" value="IF3_N"/>
    <property type="match status" value="1"/>
</dbReference>
<keyword evidence="4" id="KW-0963">Cytoplasm</keyword>
<evidence type="ECO:0000259" key="7">
    <source>
        <dbReference type="Pfam" id="PF05198"/>
    </source>
</evidence>
<name>A0AA43UC56_9LACT</name>
<evidence type="ECO:0000256" key="5">
    <source>
        <dbReference type="NCBIfam" id="TIGR00168"/>
    </source>
</evidence>
<dbReference type="PANTHER" id="PTHR10938:SF0">
    <property type="entry name" value="TRANSLATION INITIATION FACTOR IF-3, MITOCHONDRIAL"/>
    <property type="match status" value="1"/>
</dbReference>
<evidence type="ECO:0000256" key="3">
    <source>
        <dbReference type="ARBA" id="ARBA00022917"/>
    </source>
</evidence>
<comment type="caution">
    <text evidence="8">The sequence shown here is derived from an EMBL/GenBank/DDBJ whole genome shotgun (WGS) entry which is preliminary data.</text>
</comment>
<dbReference type="GO" id="GO:0003743">
    <property type="term" value="F:translation initiation factor activity"/>
    <property type="evidence" value="ECO:0007669"/>
    <property type="project" value="UniProtKB-UniRule"/>
</dbReference>
<comment type="subunit">
    <text evidence="4">Monomer.</text>
</comment>
<feature type="domain" description="Translation initiation factor 3 N-terminal" evidence="7">
    <location>
        <begin position="4"/>
        <end position="72"/>
    </location>
</feature>
<dbReference type="InterPro" id="IPR036787">
    <property type="entry name" value="T_IF-3_N_sf"/>
</dbReference>
<dbReference type="EMBL" id="JAUNQW010000008">
    <property type="protein sequence ID" value="MDO5457271.1"/>
    <property type="molecule type" value="Genomic_DNA"/>
</dbReference>
<dbReference type="InterPro" id="IPR019814">
    <property type="entry name" value="Translation_initiation_fac_3_N"/>
</dbReference>
<evidence type="ECO:0000313" key="8">
    <source>
        <dbReference type="EMBL" id="MDO5457271.1"/>
    </source>
</evidence>
<organism evidence="8 9">
    <name type="scientific">Atopococcus tabaci</name>
    <dbReference type="NCBI Taxonomy" id="269774"/>
    <lineage>
        <taxon>Bacteria</taxon>
        <taxon>Bacillati</taxon>
        <taxon>Bacillota</taxon>
        <taxon>Bacilli</taxon>
        <taxon>Lactobacillales</taxon>
        <taxon>Carnobacteriaceae</taxon>
        <taxon>Atopococcus</taxon>
    </lineage>
</organism>